<keyword evidence="4" id="KW-0732">Signal</keyword>
<feature type="binding site" evidence="2">
    <location>
        <position position="174"/>
    </location>
    <ligand>
        <name>Cu cation</name>
        <dbReference type="ChEBI" id="CHEBI:23378"/>
    </ligand>
</feature>
<evidence type="ECO:0000256" key="2">
    <source>
        <dbReference type="PIRSR" id="PIRSR603782-1"/>
    </source>
</evidence>
<evidence type="ECO:0000256" key="3">
    <source>
        <dbReference type="PIRSR" id="PIRSR603782-2"/>
    </source>
</evidence>
<comment type="similarity">
    <text evidence="1">Belongs to the SCO1/2 family.</text>
</comment>
<evidence type="ECO:0000256" key="4">
    <source>
        <dbReference type="SAM" id="SignalP"/>
    </source>
</evidence>
<sequence length="211" mass="22912">MLRTLLSCTALLYAAYAAAAWVTHDFQAWTAEGARRLEVARVPVPAPPVSLQGTGVPHDGLQEVLANGRDVTIVDFVYTHCETLCLSLGTVFQQMQATLQQAPAGSAADRVKLLSISFDPERDTPDVLAAYASRMGADPRTWRFARVPGTADTRRLLDAFRVVVVPFGQGDFEHNAALLVVAPDGRLMRVFDIAQQQMALDYAVDLAEGGR</sequence>
<dbReference type="RefSeq" id="WP_187077432.1">
    <property type="nucleotide sequence ID" value="NZ_JACORT010000007.1"/>
</dbReference>
<feature type="disulfide bond" description="Redox-active" evidence="3">
    <location>
        <begin position="81"/>
        <end position="85"/>
    </location>
</feature>
<dbReference type="EMBL" id="JACORT010000007">
    <property type="protein sequence ID" value="MBC5784692.1"/>
    <property type="molecule type" value="Genomic_DNA"/>
</dbReference>
<dbReference type="PANTHER" id="PTHR12151:SF25">
    <property type="entry name" value="LINALOOL DEHYDRATASE_ISOMERASE DOMAIN-CONTAINING PROTEIN"/>
    <property type="match status" value="1"/>
</dbReference>
<dbReference type="InterPro" id="IPR003782">
    <property type="entry name" value="SCO1/SenC"/>
</dbReference>
<feature type="binding site" evidence="2">
    <location>
        <position position="85"/>
    </location>
    <ligand>
        <name>Cu cation</name>
        <dbReference type="ChEBI" id="CHEBI:23378"/>
    </ligand>
</feature>
<evidence type="ECO:0000313" key="5">
    <source>
        <dbReference type="EMBL" id="MBC5784692.1"/>
    </source>
</evidence>
<keyword evidence="2" id="KW-0186">Copper</keyword>
<protein>
    <submittedName>
        <fullName evidence="5">SCO family protein</fullName>
    </submittedName>
</protein>
<dbReference type="CDD" id="cd02968">
    <property type="entry name" value="SCO"/>
    <property type="match status" value="1"/>
</dbReference>
<dbReference type="GO" id="GO:0046872">
    <property type="term" value="F:metal ion binding"/>
    <property type="evidence" value="ECO:0007669"/>
    <property type="project" value="UniProtKB-KW"/>
</dbReference>
<dbReference type="SUPFAM" id="SSF52833">
    <property type="entry name" value="Thioredoxin-like"/>
    <property type="match status" value="1"/>
</dbReference>
<evidence type="ECO:0000313" key="6">
    <source>
        <dbReference type="Proteomes" id="UP000608513"/>
    </source>
</evidence>
<comment type="caution">
    <text evidence="5">The sequence shown here is derived from an EMBL/GenBank/DDBJ whole genome shotgun (WGS) entry which is preliminary data.</text>
</comment>
<dbReference type="PANTHER" id="PTHR12151">
    <property type="entry name" value="ELECTRON TRANSPORT PROTIN SCO1/SENC FAMILY MEMBER"/>
    <property type="match status" value="1"/>
</dbReference>
<dbReference type="Pfam" id="PF02630">
    <property type="entry name" value="SCO1-SenC"/>
    <property type="match status" value="1"/>
</dbReference>
<feature type="chain" id="PRO_5037226870" evidence="4">
    <location>
        <begin position="20"/>
        <end position="211"/>
    </location>
</feature>
<keyword evidence="2" id="KW-0479">Metal-binding</keyword>
<keyword evidence="3" id="KW-1015">Disulfide bond</keyword>
<dbReference type="Gene3D" id="3.40.30.10">
    <property type="entry name" value="Glutaredoxin"/>
    <property type="match status" value="1"/>
</dbReference>
<organism evidence="5 6">
    <name type="scientific">Ramlibacter cellulosilyticus</name>
    <dbReference type="NCBI Taxonomy" id="2764187"/>
    <lineage>
        <taxon>Bacteria</taxon>
        <taxon>Pseudomonadati</taxon>
        <taxon>Pseudomonadota</taxon>
        <taxon>Betaproteobacteria</taxon>
        <taxon>Burkholderiales</taxon>
        <taxon>Comamonadaceae</taxon>
        <taxon>Ramlibacter</taxon>
    </lineage>
</organism>
<gene>
    <name evidence="5" type="ORF">H8N03_17215</name>
</gene>
<accession>A0A923SG89</accession>
<dbReference type="AlphaFoldDB" id="A0A923SG89"/>
<dbReference type="InterPro" id="IPR036249">
    <property type="entry name" value="Thioredoxin-like_sf"/>
</dbReference>
<evidence type="ECO:0000256" key="1">
    <source>
        <dbReference type="ARBA" id="ARBA00010996"/>
    </source>
</evidence>
<dbReference type="Proteomes" id="UP000608513">
    <property type="component" value="Unassembled WGS sequence"/>
</dbReference>
<feature type="signal peptide" evidence="4">
    <location>
        <begin position="1"/>
        <end position="19"/>
    </location>
</feature>
<reference evidence="5" key="1">
    <citation type="submission" date="2020-08" db="EMBL/GenBank/DDBJ databases">
        <title>Ramlibacter sp. USB13 16S ribosomal RNA gene genome sequencing and assembly.</title>
        <authorList>
            <person name="Kang M."/>
        </authorList>
    </citation>
    <scope>NUCLEOTIDE SEQUENCE</scope>
    <source>
        <strain evidence="5">USB13</strain>
    </source>
</reference>
<proteinExistence type="inferred from homology"/>
<feature type="binding site" evidence="2">
    <location>
        <position position="81"/>
    </location>
    <ligand>
        <name>Cu cation</name>
        <dbReference type="ChEBI" id="CHEBI:23378"/>
    </ligand>
</feature>
<keyword evidence="6" id="KW-1185">Reference proteome</keyword>
<name>A0A923SG89_9BURK</name>